<comment type="caution">
    <text evidence="1">The sequence shown here is derived from an EMBL/GenBank/DDBJ whole genome shotgun (WGS) entry which is preliminary data.</text>
</comment>
<gene>
    <name evidence="1" type="ORF">AJ80_01806</name>
</gene>
<protein>
    <submittedName>
        <fullName evidence="1">Uncharacterized protein</fullName>
    </submittedName>
</protein>
<dbReference type="STRING" id="1447883.A0A2B7Z093"/>
<sequence>MAQGPASTAPSLRHNHLFLNALVDIKPNSDESTVQMLWETIAMEWFPPPQGYRYTIKPSSQVASAVNIRVSARKGASENRIFFIHCKMPGMDREDQWDFARHIPHIPELQAALHSPAKFYAALAIGTKVKFYMFDGQLVSQHLRPLQARPYDLTNEQGLAATESTLGFVKGLSRR</sequence>
<dbReference type="OrthoDB" id="4499616at2759"/>
<evidence type="ECO:0000313" key="2">
    <source>
        <dbReference type="Proteomes" id="UP000224634"/>
    </source>
</evidence>
<organism evidence="1 2">
    <name type="scientific">Polytolypa hystricis (strain UAMH7299)</name>
    <dbReference type="NCBI Taxonomy" id="1447883"/>
    <lineage>
        <taxon>Eukaryota</taxon>
        <taxon>Fungi</taxon>
        <taxon>Dikarya</taxon>
        <taxon>Ascomycota</taxon>
        <taxon>Pezizomycotina</taxon>
        <taxon>Eurotiomycetes</taxon>
        <taxon>Eurotiomycetidae</taxon>
        <taxon>Onygenales</taxon>
        <taxon>Onygenales incertae sedis</taxon>
        <taxon>Polytolypa</taxon>
    </lineage>
</organism>
<dbReference type="Proteomes" id="UP000224634">
    <property type="component" value="Unassembled WGS sequence"/>
</dbReference>
<keyword evidence="2" id="KW-1185">Reference proteome</keyword>
<reference evidence="1 2" key="1">
    <citation type="submission" date="2017-10" db="EMBL/GenBank/DDBJ databases">
        <title>Comparative genomics in systemic dimorphic fungi from Ajellomycetaceae.</title>
        <authorList>
            <person name="Munoz J.F."/>
            <person name="Mcewen J.G."/>
            <person name="Clay O.K."/>
            <person name="Cuomo C.A."/>
        </authorList>
    </citation>
    <scope>NUCLEOTIDE SEQUENCE [LARGE SCALE GENOMIC DNA]</scope>
    <source>
        <strain evidence="1 2">UAMH7299</strain>
    </source>
</reference>
<dbReference type="AlphaFoldDB" id="A0A2B7Z093"/>
<accession>A0A2B7Z093</accession>
<dbReference type="EMBL" id="PDNA01000016">
    <property type="protein sequence ID" value="PGH26492.1"/>
    <property type="molecule type" value="Genomic_DNA"/>
</dbReference>
<proteinExistence type="predicted"/>
<name>A0A2B7Z093_POLH7</name>
<evidence type="ECO:0000313" key="1">
    <source>
        <dbReference type="EMBL" id="PGH26492.1"/>
    </source>
</evidence>